<dbReference type="OrthoDB" id="275696at2157"/>
<gene>
    <name evidence="1" type="ORF">GRX01_03840</name>
</gene>
<dbReference type="RefSeq" id="WP_159663607.1">
    <property type="nucleotide sequence ID" value="NZ_WUUS01000002.1"/>
</dbReference>
<name>A0A6B0SW61_9EURY</name>
<protein>
    <submittedName>
        <fullName evidence="1">Uncharacterized protein</fullName>
    </submittedName>
</protein>
<evidence type="ECO:0000313" key="2">
    <source>
        <dbReference type="Proteomes" id="UP000437065"/>
    </source>
</evidence>
<comment type="caution">
    <text evidence="1">The sequence shown here is derived from an EMBL/GenBank/DDBJ whole genome shotgun (WGS) entry which is preliminary data.</text>
</comment>
<keyword evidence="2" id="KW-1185">Reference proteome</keyword>
<proteinExistence type="predicted"/>
<evidence type="ECO:0000313" key="1">
    <source>
        <dbReference type="EMBL" id="MXR40482.1"/>
    </source>
</evidence>
<accession>A0A6B0SW61</accession>
<sequence>MTVGELDDEEVREQYAIIIDRVPSYKERKAEYEDELQSDDEVVENARKEVEAGIRNARKHDNLLTSTISAFLPNGTVQQQTGWTFHGAEPLSEYNEPNADAIFCNPDRNLALIVECKTSLSSPGNALTQIYDAADAVREYRDELSENIGMEIEQLETAICVPGYLDEQLAQRIEHEEQNGDAREQVYVWRWHYLKEGERIDLFTSFDNRTRSEATHDSELTHVLNSGVEITKERQATPSFFPSSHTFHIMEAALSQLLKKRIRNENPLREFTDTELHNILTSQRHLPHYNANEIGTRIYDGLMDRLESDNLVTTIDQEETELTAGEQFYRYRVRGRSVETVLKNLQEKYRTKAIDRKIEIKAMRKVIEEFDEDQSSLGDFG</sequence>
<organism evidence="1 2">
    <name type="scientific">Halobaculum saliterrae</name>
    <dbReference type="NCBI Taxonomy" id="2073113"/>
    <lineage>
        <taxon>Archaea</taxon>
        <taxon>Methanobacteriati</taxon>
        <taxon>Methanobacteriota</taxon>
        <taxon>Stenosarchaea group</taxon>
        <taxon>Halobacteria</taxon>
        <taxon>Halobacteriales</taxon>
        <taxon>Haloferacaceae</taxon>
        <taxon>Halobaculum</taxon>
    </lineage>
</organism>
<reference evidence="1 2" key="1">
    <citation type="submission" date="2019-12" db="EMBL/GenBank/DDBJ databases">
        <title>Isolation and characterization of three novel carbon monoxide-oxidizing members of Halobacteria from salione crusts and soils.</title>
        <authorList>
            <person name="Myers M.R."/>
            <person name="King G.M."/>
        </authorList>
    </citation>
    <scope>NUCLEOTIDE SEQUENCE [LARGE SCALE GENOMIC DNA]</scope>
    <source>
        <strain evidence="1 2">WSA2</strain>
    </source>
</reference>
<dbReference type="AlphaFoldDB" id="A0A6B0SW61"/>
<dbReference type="EMBL" id="WUUS01000002">
    <property type="protein sequence ID" value="MXR40482.1"/>
    <property type="molecule type" value="Genomic_DNA"/>
</dbReference>
<dbReference type="Proteomes" id="UP000437065">
    <property type="component" value="Unassembled WGS sequence"/>
</dbReference>